<keyword evidence="1" id="KW-0378">Hydrolase</keyword>
<keyword evidence="4" id="KW-1185">Reference proteome</keyword>
<dbReference type="InterPro" id="IPR013094">
    <property type="entry name" value="AB_hydrolase_3"/>
</dbReference>
<evidence type="ECO:0000256" key="1">
    <source>
        <dbReference type="ARBA" id="ARBA00022801"/>
    </source>
</evidence>
<dbReference type="Pfam" id="PF07859">
    <property type="entry name" value="Abhydrolase_3"/>
    <property type="match status" value="1"/>
</dbReference>
<dbReference type="AlphaFoldDB" id="A0A3R7JHV6"/>
<dbReference type="OrthoDB" id="408631at2759"/>
<dbReference type="EMBL" id="NIDN02000051">
    <property type="protein sequence ID" value="RLL98507.1"/>
    <property type="molecule type" value="Genomic_DNA"/>
</dbReference>
<proteinExistence type="predicted"/>
<organism evidence="3 4">
    <name type="scientific">Aspergillus turcosus</name>
    <dbReference type="NCBI Taxonomy" id="1245748"/>
    <lineage>
        <taxon>Eukaryota</taxon>
        <taxon>Fungi</taxon>
        <taxon>Dikarya</taxon>
        <taxon>Ascomycota</taxon>
        <taxon>Pezizomycotina</taxon>
        <taxon>Eurotiomycetes</taxon>
        <taxon>Eurotiomycetidae</taxon>
        <taxon>Eurotiales</taxon>
        <taxon>Aspergillaceae</taxon>
        <taxon>Aspergillus</taxon>
        <taxon>Aspergillus subgen. Fumigati</taxon>
    </lineage>
</organism>
<accession>A0A3R7JHV6</accession>
<dbReference type="InterPro" id="IPR029058">
    <property type="entry name" value="AB_hydrolase_fold"/>
</dbReference>
<dbReference type="Proteomes" id="UP000215289">
    <property type="component" value="Unassembled WGS sequence"/>
</dbReference>
<dbReference type="STRING" id="1245748.A0A3R7JHV6"/>
<name>A0A3R7JHV6_9EURO</name>
<sequence>MSPGKVLSNEAGQWLSRRDEYGQEHPEWEEFHSKNKTLVPTLVGTVKSLRETMFNVKMRGQIKAAPITKGLAVYDRTISSEKGVEIALRVYTPSPQEENLPVMIYFHGGGWALGDLEGEDRTCRVLCVSIGMVVVSVDYRLAPEHPYPAALNDAWAALQWVLADPARYNIDVNRTLVGGTSAGANLAAVLCHQAKVRGVTIHGQLLRIPVVCQSDPHYRELGLESMNYFHNTPILCRQSMVQFLAWYNPTDAADISVSPLLATDFAGLPPAYIQICGRDPLRDEGLAYADKLEQSG</sequence>
<comment type="caution">
    <text evidence="3">The sequence shown here is derived from an EMBL/GenBank/DDBJ whole genome shotgun (WGS) entry which is preliminary data.</text>
</comment>
<dbReference type="PANTHER" id="PTHR48081">
    <property type="entry name" value="AB HYDROLASE SUPERFAMILY PROTEIN C4A8.06C"/>
    <property type="match status" value="1"/>
</dbReference>
<dbReference type="InterPro" id="IPR050300">
    <property type="entry name" value="GDXG_lipolytic_enzyme"/>
</dbReference>
<dbReference type="SMR" id="A0A3R7JHV6"/>
<evidence type="ECO:0000259" key="2">
    <source>
        <dbReference type="Pfam" id="PF07859"/>
    </source>
</evidence>
<gene>
    <name evidence="3" type="ORF">CFD26_106298</name>
</gene>
<dbReference type="PANTHER" id="PTHR48081:SF8">
    <property type="entry name" value="ALPHA_BETA HYDROLASE FOLD-3 DOMAIN-CONTAINING PROTEIN-RELATED"/>
    <property type="match status" value="1"/>
</dbReference>
<evidence type="ECO:0000313" key="3">
    <source>
        <dbReference type="EMBL" id="RLL98507.1"/>
    </source>
</evidence>
<dbReference type="SUPFAM" id="SSF53474">
    <property type="entry name" value="alpha/beta-Hydrolases"/>
    <property type="match status" value="1"/>
</dbReference>
<dbReference type="GO" id="GO:0016787">
    <property type="term" value="F:hydrolase activity"/>
    <property type="evidence" value="ECO:0007669"/>
    <property type="project" value="UniProtKB-KW"/>
</dbReference>
<feature type="domain" description="Alpha/beta hydrolase fold-3" evidence="2">
    <location>
        <begin position="103"/>
        <end position="296"/>
    </location>
</feature>
<protein>
    <recommendedName>
        <fullName evidence="2">Alpha/beta hydrolase fold-3 domain-containing protein</fullName>
    </recommendedName>
</protein>
<evidence type="ECO:0000313" key="4">
    <source>
        <dbReference type="Proteomes" id="UP000215289"/>
    </source>
</evidence>
<dbReference type="Gene3D" id="3.40.50.1820">
    <property type="entry name" value="alpha/beta hydrolase"/>
    <property type="match status" value="1"/>
</dbReference>
<reference evidence="3 4" key="1">
    <citation type="submission" date="2018-08" db="EMBL/GenBank/DDBJ databases">
        <title>Draft genome sequences of two Aspergillus turcosus clinical strains isolated from bronchoalveolar lavage fluid: one azole-susceptible and the other azole-resistant.</title>
        <authorList>
            <person name="Parent-Michaud M."/>
            <person name="Dufresne P.J."/>
            <person name="Fournier E."/>
            <person name="Martineau C."/>
            <person name="Moreira S."/>
            <person name="Perkins V."/>
            <person name="De Repentigny L."/>
            <person name="Dufresne S.F."/>
        </authorList>
    </citation>
    <scope>NUCLEOTIDE SEQUENCE [LARGE SCALE GENOMIC DNA]</scope>
    <source>
        <strain evidence="3">HMR AF 1038</strain>
    </source>
</reference>